<dbReference type="Pfam" id="PF08281">
    <property type="entry name" value="Sigma70_r4_2"/>
    <property type="match status" value="1"/>
</dbReference>
<dbReference type="AlphaFoldDB" id="A0A2U2MX18"/>
<comment type="caution">
    <text evidence="2">The sequence shown here is derived from an EMBL/GenBank/DDBJ whole genome shotgun (WGS) entry which is preliminary data.</text>
</comment>
<gene>
    <name evidence="2" type="ORF">DEM34_16790</name>
</gene>
<dbReference type="SUPFAM" id="SSF88659">
    <property type="entry name" value="Sigma3 and sigma4 domains of RNA polymerase sigma factors"/>
    <property type="match status" value="1"/>
</dbReference>
<sequence>MPAPFRTAFVLREVEQLSVEETAACLGVEPTTVKTRVHRASRLLQWNMPGELVSLFPRTFAFDRRRCDRLVARVLARLRLG</sequence>
<dbReference type="InterPro" id="IPR036388">
    <property type="entry name" value="WH-like_DNA-bd_sf"/>
</dbReference>
<keyword evidence="3" id="KW-1185">Reference proteome</keyword>
<evidence type="ECO:0000259" key="1">
    <source>
        <dbReference type="Pfam" id="PF08281"/>
    </source>
</evidence>
<accession>A0A2U2MX18</accession>
<name>A0A2U2MX18_9GAMM</name>
<dbReference type="GO" id="GO:0016987">
    <property type="term" value="F:sigma factor activity"/>
    <property type="evidence" value="ECO:0007669"/>
    <property type="project" value="InterPro"/>
</dbReference>
<evidence type="ECO:0000313" key="2">
    <source>
        <dbReference type="EMBL" id="PWG61374.1"/>
    </source>
</evidence>
<evidence type="ECO:0000313" key="3">
    <source>
        <dbReference type="Proteomes" id="UP000245474"/>
    </source>
</evidence>
<dbReference type="EMBL" id="QFFI01000037">
    <property type="protein sequence ID" value="PWG61374.1"/>
    <property type="molecule type" value="Genomic_DNA"/>
</dbReference>
<dbReference type="GO" id="GO:0003677">
    <property type="term" value="F:DNA binding"/>
    <property type="evidence" value="ECO:0007669"/>
    <property type="project" value="InterPro"/>
</dbReference>
<dbReference type="RefSeq" id="WP_109679985.1">
    <property type="nucleotide sequence ID" value="NZ_CP086615.1"/>
</dbReference>
<dbReference type="Gene3D" id="1.10.10.10">
    <property type="entry name" value="Winged helix-like DNA-binding domain superfamily/Winged helix DNA-binding domain"/>
    <property type="match status" value="1"/>
</dbReference>
<feature type="domain" description="RNA polymerase sigma factor 70 region 4 type 2" evidence="1">
    <location>
        <begin position="6"/>
        <end position="42"/>
    </location>
</feature>
<proteinExistence type="predicted"/>
<protein>
    <recommendedName>
        <fullName evidence="1">RNA polymerase sigma factor 70 region 4 type 2 domain-containing protein</fullName>
    </recommendedName>
</protein>
<dbReference type="GO" id="GO:0006352">
    <property type="term" value="P:DNA-templated transcription initiation"/>
    <property type="evidence" value="ECO:0007669"/>
    <property type="project" value="InterPro"/>
</dbReference>
<dbReference type="InterPro" id="IPR013249">
    <property type="entry name" value="RNA_pol_sigma70_r4_t2"/>
</dbReference>
<dbReference type="Proteomes" id="UP000245474">
    <property type="component" value="Unassembled WGS sequence"/>
</dbReference>
<reference evidence="2 3" key="1">
    <citation type="submission" date="2018-05" db="EMBL/GenBank/DDBJ databases">
        <title>Spiribacter halobius sp. nov., a moderately halophilic bacterium isolated from marine solar saltern.</title>
        <authorList>
            <person name="Zheng W.-S."/>
            <person name="Lu D.-C."/>
            <person name="Du Z.-J."/>
        </authorList>
    </citation>
    <scope>NUCLEOTIDE SEQUENCE [LARGE SCALE GENOMIC DNA]</scope>
    <source>
        <strain evidence="2 3">E85</strain>
    </source>
</reference>
<organism evidence="2 3">
    <name type="scientific">Sediminicurvatus halobius</name>
    <dbReference type="NCBI Taxonomy" id="2182432"/>
    <lineage>
        <taxon>Bacteria</taxon>
        <taxon>Pseudomonadati</taxon>
        <taxon>Pseudomonadota</taxon>
        <taxon>Gammaproteobacteria</taxon>
        <taxon>Chromatiales</taxon>
        <taxon>Ectothiorhodospiraceae</taxon>
        <taxon>Sediminicurvatus</taxon>
    </lineage>
</organism>
<dbReference type="InterPro" id="IPR013324">
    <property type="entry name" value="RNA_pol_sigma_r3/r4-like"/>
</dbReference>